<feature type="transmembrane region" description="Helical" evidence="1">
    <location>
        <begin position="80"/>
        <end position="98"/>
    </location>
</feature>
<keyword evidence="1" id="KW-1133">Transmembrane helix</keyword>
<protein>
    <submittedName>
        <fullName evidence="2">Uncharacterized protein</fullName>
    </submittedName>
</protein>
<proteinExistence type="predicted"/>
<evidence type="ECO:0000313" key="2">
    <source>
        <dbReference type="EMBL" id="SFS59470.1"/>
    </source>
</evidence>
<evidence type="ECO:0000313" key="3">
    <source>
        <dbReference type="Proteomes" id="UP000198785"/>
    </source>
</evidence>
<accession>A0A1I6R4I9</accession>
<reference evidence="2 3" key="1">
    <citation type="submission" date="2016-10" db="EMBL/GenBank/DDBJ databases">
        <authorList>
            <person name="de Groot N.N."/>
        </authorList>
    </citation>
    <scope>NUCLEOTIDE SEQUENCE [LARGE SCALE GENOMIC DNA]</scope>
    <source>
        <strain evidence="2 3">DSM 22789</strain>
    </source>
</reference>
<feature type="transmembrane region" description="Helical" evidence="1">
    <location>
        <begin position="54"/>
        <end position="74"/>
    </location>
</feature>
<keyword evidence="1" id="KW-0812">Transmembrane</keyword>
<keyword evidence="3" id="KW-1185">Reference proteome</keyword>
<evidence type="ECO:0000256" key="1">
    <source>
        <dbReference type="SAM" id="Phobius"/>
    </source>
</evidence>
<dbReference type="EMBL" id="FOZZ01000003">
    <property type="protein sequence ID" value="SFS59470.1"/>
    <property type="molecule type" value="Genomic_DNA"/>
</dbReference>
<name>A0A1I6R4I9_9SPHI</name>
<dbReference type="RefSeq" id="WP_139227498.1">
    <property type="nucleotide sequence ID" value="NZ_FOZZ01000003.1"/>
</dbReference>
<dbReference type="STRING" id="683125.SAMN05660206_10375"/>
<gene>
    <name evidence="2" type="ORF">SAMN05660206_10375</name>
</gene>
<organism evidence="2 3">
    <name type="scientific">Sphingobacterium wenxiniae</name>
    <dbReference type="NCBI Taxonomy" id="683125"/>
    <lineage>
        <taxon>Bacteria</taxon>
        <taxon>Pseudomonadati</taxon>
        <taxon>Bacteroidota</taxon>
        <taxon>Sphingobacteriia</taxon>
        <taxon>Sphingobacteriales</taxon>
        <taxon>Sphingobacteriaceae</taxon>
        <taxon>Sphingobacterium</taxon>
    </lineage>
</organism>
<dbReference type="AlphaFoldDB" id="A0A1I6R4I9"/>
<sequence>MDKQLSSHFYKSYRIFYVLADIIIANTTINYMKENKLAKLSLEQLQKEKQKSKGALIGLLIVCVILITFMIVLTIKTKRFFLLASLGGLIPALSLLAINNKKIEKEIESRQTSHT</sequence>
<keyword evidence="1" id="KW-0472">Membrane</keyword>
<dbReference type="Proteomes" id="UP000198785">
    <property type="component" value="Unassembled WGS sequence"/>
</dbReference>
<feature type="transmembrane region" description="Helical" evidence="1">
    <location>
        <begin position="15"/>
        <end position="33"/>
    </location>
</feature>